<evidence type="ECO:0000313" key="16">
    <source>
        <dbReference type="EMBL" id="GAU42660.1"/>
    </source>
</evidence>
<keyword evidence="4" id="KW-0285">Flavoprotein</keyword>
<feature type="transmembrane region" description="Helical" evidence="13">
    <location>
        <begin position="439"/>
        <end position="457"/>
    </location>
</feature>
<comment type="similarity">
    <text evidence="2">Belongs to the RBOH (TC 5.B.1.3) family.</text>
</comment>
<keyword evidence="11" id="KW-0560">Oxidoreductase</keyword>
<dbReference type="PROSITE" id="PS00018">
    <property type="entry name" value="EF_HAND_1"/>
    <property type="match status" value="1"/>
</dbReference>
<dbReference type="SUPFAM" id="SSF52343">
    <property type="entry name" value="Ferredoxin reductase-like, C-terminal NADP-linked domain"/>
    <property type="match status" value="1"/>
</dbReference>
<keyword evidence="17" id="KW-1185">Reference proteome</keyword>
<dbReference type="Gene3D" id="3.40.50.80">
    <property type="entry name" value="Nucleotide-binding domain of ferredoxin-NADP reductase (FNR) module"/>
    <property type="match status" value="1"/>
</dbReference>
<dbReference type="SFLD" id="SFLDG01169">
    <property type="entry name" value="NADPH_oxidase_subgroup_(NOX)"/>
    <property type="match status" value="1"/>
</dbReference>
<feature type="domain" description="FAD-binding FR-type" evidence="15">
    <location>
        <begin position="615"/>
        <end position="738"/>
    </location>
</feature>
<keyword evidence="6" id="KW-0479">Metal-binding</keyword>
<keyword evidence="8" id="KW-0106">Calcium</keyword>
<organism evidence="16 17">
    <name type="scientific">Trifolium subterraneum</name>
    <name type="common">Subterranean clover</name>
    <dbReference type="NCBI Taxonomy" id="3900"/>
    <lineage>
        <taxon>Eukaryota</taxon>
        <taxon>Viridiplantae</taxon>
        <taxon>Streptophyta</taxon>
        <taxon>Embryophyta</taxon>
        <taxon>Tracheophyta</taxon>
        <taxon>Spermatophyta</taxon>
        <taxon>Magnoliopsida</taxon>
        <taxon>eudicotyledons</taxon>
        <taxon>Gunneridae</taxon>
        <taxon>Pentapetalae</taxon>
        <taxon>rosids</taxon>
        <taxon>fabids</taxon>
        <taxon>Fabales</taxon>
        <taxon>Fabaceae</taxon>
        <taxon>Papilionoideae</taxon>
        <taxon>50 kb inversion clade</taxon>
        <taxon>NPAAA clade</taxon>
        <taxon>Hologalegina</taxon>
        <taxon>IRL clade</taxon>
        <taxon>Trifolieae</taxon>
        <taxon>Trifolium</taxon>
    </lineage>
</organism>
<feature type="domain" description="EF-hand" evidence="14">
    <location>
        <begin position="232"/>
        <end position="267"/>
    </location>
</feature>
<dbReference type="FunFam" id="3.40.50.80:FF:000007">
    <property type="entry name" value="Respiratory burst oxidase protein A"/>
    <property type="match status" value="1"/>
</dbReference>
<dbReference type="InterPro" id="IPR013623">
    <property type="entry name" value="NADPH_Ox"/>
</dbReference>
<dbReference type="Pfam" id="PF08022">
    <property type="entry name" value="FAD_binding_8"/>
    <property type="match status" value="1"/>
</dbReference>
<dbReference type="InterPro" id="IPR013130">
    <property type="entry name" value="Fe3_Rdtase_TM_dom"/>
</dbReference>
<evidence type="ECO:0000259" key="15">
    <source>
        <dbReference type="PROSITE" id="PS51384"/>
    </source>
</evidence>
<feature type="transmembrane region" description="Helical" evidence="13">
    <location>
        <begin position="592"/>
        <end position="609"/>
    </location>
</feature>
<dbReference type="InterPro" id="IPR039261">
    <property type="entry name" value="FNR_nucleotide-bd"/>
</dbReference>
<keyword evidence="5 13" id="KW-0812">Transmembrane</keyword>
<dbReference type="Pfam" id="PF08030">
    <property type="entry name" value="NAD_binding_6"/>
    <property type="match status" value="1"/>
</dbReference>
<feature type="transmembrane region" description="Helical" evidence="13">
    <location>
        <begin position="355"/>
        <end position="374"/>
    </location>
</feature>
<keyword evidence="10 13" id="KW-1133">Transmembrane helix</keyword>
<dbReference type="GO" id="GO:0016174">
    <property type="term" value="F:NAD(P)H oxidase H2O2-forming activity"/>
    <property type="evidence" value="ECO:0007669"/>
    <property type="project" value="TreeGrafter"/>
</dbReference>
<evidence type="ECO:0000256" key="12">
    <source>
        <dbReference type="ARBA" id="ARBA00023136"/>
    </source>
</evidence>
<dbReference type="SMART" id="SM00054">
    <property type="entry name" value="EFh"/>
    <property type="match status" value="1"/>
</dbReference>
<dbReference type="OrthoDB" id="167398at2759"/>
<dbReference type="CDD" id="cd06186">
    <property type="entry name" value="NOX_Duox_like_FAD_NADP"/>
    <property type="match status" value="1"/>
</dbReference>
<evidence type="ECO:0000256" key="6">
    <source>
        <dbReference type="ARBA" id="ARBA00022723"/>
    </source>
</evidence>
<feature type="transmembrane region" description="Helical" evidence="13">
    <location>
        <begin position="494"/>
        <end position="515"/>
    </location>
</feature>
<evidence type="ECO:0000256" key="10">
    <source>
        <dbReference type="ARBA" id="ARBA00022989"/>
    </source>
</evidence>
<comment type="subcellular location">
    <subcellularLocation>
        <location evidence="1">Membrane</location>
        <topology evidence="1">Multi-pass membrane protein</topology>
    </subcellularLocation>
</comment>
<dbReference type="InterPro" id="IPR018247">
    <property type="entry name" value="EF_Hand_1_Ca_BS"/>
</dbReference>
<dbReference type="Gene3D" id="1.10.238.10">
    <property type="entry name" value="EF-hand"/>
    <property type="match status" value="1"/>
</dbReference>
<evidence type="ECO:0000256" key="2">
    <source>
        <dbReference type="ARBA" id="ARBA00007975"/>
    </source>
</evidence>
<dbReference type="Proteomes" id="UP000242715">
    <property type="component" value="Unassembled WGS sequence"/>
</dbReference>
<reference evidence="17" key="1">
    <citation type="journal article" date="2017" name="Front. Plant Sci.">
        <title>Climate Clever Clovers: New Paradigm to Reduce the Environmental Footprint of Ruminants by Breeding Low Methanogenic Forages Utilizing Haplotype Variation.</title>
        <authorList>
            <person name="Kaur P."/>
            <person name="Appels R."/>
            <person name="Bayer P.E."/>
            <person name="Keeble-Gagnere G."/>
            <person name="Wang J."/>
            <person name="Hirakawa H."/>
            <person name="Shirasawa K."/>
            <person name="Vercoe P."/>
            <person name="Stefanova K."/>
            <person name="Durmic Z."/>
            <person name="Nichols P."/>
            <person name="Revell C."/>
            <person name="Isobe S.N."/>
            <person name="Edwards D."/>
            <person name="Erskine W."/>
        </authorList>
    </citation>
    <scope>NUCLEOTIDE SEQUENCE [LARGE SCALE GENOMIC DNA]</scope>
    <source>
        <strain evidence="17">cv. Daliak</strain>
    </source>
</reference>
<dbReference type="InterPro" id="IPR000778">
    <property type="entry name" value="Cyt_b245_heavy_chain"/>
</dbReference>
<keyword evidence="7" id="KW-0274">FAD</keyword>
<evidence type="ECO:0000256" key="11">
    <source>
        <dbReference type="ARBA" id="ARBA00023002"/>
    </source>
</evidence>
<dbReference type="GO" id="GO:0005509">
    <property type="term" value="F:calcium ion binding"/>
    <property type="evidence" value="ECO:0007669"/>
    <property type="project" value="InterPro"/>
</dbReference>
<evidence type="ECO:0000256" key="3">
    <source>
        <dbReference type="ARBA" id="ARBA00022559"/>
    </source>
</evidence>
<accession>A0A2Z6P0B1</accession>
<evidence type="ECO:0000256" key="5">
    <source>
        <dbReference type="ARBA" id="ARBA00022692"/>
    </source>
</evidence>
<keyword evidence="3" id="KW-0575">Peroxidase</keyword>
<dbReference type="GO" id="GO:0005886">
    <property type="term" value="C:plasma membrane"/>
    <property type="evidence" value="ECO:0007669"/>
    <property type="project" value="TreeGrafter"/>
</dbReference>
<dbReference type="EMBL" id="DF973929">
    <property type="protein sequence ID" value="GAU42660.1"/>
    <property type="molecule type" value="Genomic_DNA"/>
</dbReference>
<name>A0A2Z6P0B1_TRISU</name>
<proteinExistence type="inferred from homology"/>
<dbReference type="PRINTS" id="PR00466">
    <property type="entry name" value="GP91PHOX"/>
</dbReference>
<dbReference type="InterPro" id="IPR011992">
    <property type="entry name" value="EF-hand-dom_pair"/>
</dbReference>
<dbReference type="Pfam" id="PF01794">
    <property type="entry name" value="Ferric_reduct"/>
    <property type="match status" value="1"/>
</dbReference>
<evidence type="ECO:0000256" key="8">
    <source>
        <dbReference type="ARBA" id="ARBA00022837"/>
    </source>
</evidence>
<keyword evidence="9" id="KW-0521">NADP</keyword>
<dbReference type="GO" id="GO:0004601">
    <property type="term" value="F:peroxidase activity"/>
    <property type="evidence" value="ECO:0007669"/>
    <property type="project" value="UniProtKB-KW"/>
</dbReference>
<evidence type="ECO:0000256" key="4">
    <source>
        <dbReference type="ARBA" id="ARBA00022630"/>
    </source>
</evidence>
<dbReference type="SUPFAM" id="SSF47473">
    <property type="entry name" value="EF-hand"/>
    <property type="match status" value="1"/>
</dbReference>
<dbReference type="InterPro" id="IPR002048">
    <property type="entry name" value="EF_hand_dom"/>
</dbReference>
<evidence type="ECO:0000256" key="7">
    <source>
        <dbReference type="ARBA" id="ARBA00022827"/>
    </source>
</evidence>
<evidence type="ECO:0008006" key="18">
    <source>
        <dbReference type="Google" id="ProtNLM"/>
    </source>
</evidence>
<evidence type="ECO:0000313" key="17">
    <source>
        <dbReference type="Proteomes" id="UP000242715"/>
    </source>
</evidence>
<evidence type="ECO:0000256" key="13">
    <source>
        <dbReference type="SAM" id="Phobius"/>
    </source>
</evidence>
<evidence type="ECO:0000256" key="9">
    <source>
        <dbReference type="ARBA" id="ARBA00022857"/>
    </source>
</evidence>
<evidence type="ECO:0000259" key="14">
    <source>
        <dbReference type="PROSITE" id="PS50222"/>
    </source>
</evidence>
<dbReference type="PANTHER" id="PTHR11972:SF152">
    <property type="entry name" value="RESPIRATORY BURST OXIDASE HOMOLOG PROTEIN C"/>
    <property type="match status" value="1"/>
</dbReference>
<dbReference type="Pfam" id="PF08414">
    <property type="entry name" value="NADPH_Ox"/>
    <property type="match status" value="1"/>
</dbReference>
<dbReference type="PANTHER" id="PTHR11972">
    <property type="entry name" value="NADPH OXIDASE"/>
    <property type="match status" value="1"/>
</dbReference>
<dbReference type="SUPFAM" id="SSF63380">
    <property type="entry name" value="Riboflavin synthase domain-like"/>
    <property type="match status" value="1"/>
</dbReference>
<dbReference type="Gene3D" id="2.40.30.10">
    <property type="entry name" value="Translation factors"/>
    <property type="match status" value="1"/>
</dbReference>
<protein>
    <recommendedName>
        <fullName evidence="18">NAD(P)H oxidase (H(2)O(2)-forming)</fullName>
    </recommendedName>
</protein>
<gene>
    <name evidence="16" type="ORF">TSUD_398650</name>
</gene>
<dbReference type="PROSITE" id="PS51384">
    <property type="entry name" value="FAD_FR"/>
    <property type="match status" value="1"/>
</dbReference>
<dbReference type="InterPro" id="IPR017938">
    <property type="entry name" value="Riboflavin_synthase-like_b-brl"/>
</dbReference>
<keyword evidence="12 13" id="KW-0472">Membrane</keyword>
<feature type="transmembrane region" description="Helical" evidence="13">
    <location>
        <begin position="560"/>
        <end position="580"/>
    </location>
</feature>
<evidence type="ECO:0000256" key="1">
    <source>
        <dbReference type="ARBA" id="ARBA00004141"/>
    </source>
</evidence>
<dbReference type="AlphaFoldDB" id="A0A2Z6P0B1"/>
<dbReference type="InterPro" id="IPR013112">
    <property type="entry name" value="FAD-bd_8"/>
</dbReference>
<dbReference type="FunFam" id="2.40.30.10:FF:000019">
    <property type="entry name" value="Respiratory burst oxidase homolog A"/>
    <property type="match status" value="1"/>
</dbReference>
<dbReference type="InterPro" id="IPR013121">
    <property type="entry name" value="Fe_red_NAD-bd_6"/>
</dbReference>
<sequence>MRTNEIEQVSADITELNEIVPHNNNGSLSRRKTKSNSAISHEVEQNDEDYAEITFVIQGDSFALESLKPITGNNDHDEEDKLVLLGKGMEKKRSLSFGDSFVRSASIGMKQVSDELKRLTSFSKQVGIEKVKKYDRTESAACNAIKEFKFITKTDGDVGWFEVEKQFEILTSSTNGLLNRSLFAKCIGMNKESDEGFACELFDAISRRRNIHGDSINKAQFKDFWDQICDHNFDSRLRTFFDMVDKDADGRITEEEIKEIISLSAGTNKLSNIQNQAGEYAALIMEELDPDDTGFIMVNDLEMLLLHRPTHSKRGDSEYLSQILSTKLKARYGDNPIRKWYRHTIYFLHDNWKRIWILVLWIGVMCGLFAYKFVQYRRKAAYEVMGYCVCMAKGAGETLKLNMAIILLSVCRNTMTWLRNKTKIGIVVPFDDNLNFHKVIAVAIAIGVGIHAIYHLACDFPRLLHANGEKYKLMEPFFGIQPTNYWHFVKSWEGVTGILMVVLMTIAFILASPWFRSGKVKLPKPENVKCLQPLNSRRKIIGFNTLKFLQPLNSLVGFNAFWYSHHLFVFVYALLVVHGMKLYLTKEWYKKTTWMYLAIPIIIYALERLTRALRSRIKPVRILKVAVYPGNVLALHMSKPQGFRYKSGQCMFINCAAVSPFEWHPFSITSAPRDDYLSVHIRSLGDWTNSIRIKFLKSCLPPTNGQIPRAEYSPTDSSPSTTLPKVRIYGPYGAPAQDYKQYEVVLLVGLGIGATPMISIIKDILNNFKAMEEEEGNTIEEGTSGNKTDLNTFKTRKAYFYWMTGEQGSFDWFKEVMNDVAKEDHNGVIEIHNHLTSIYQEGDARSVLITMLQSLNHAKNGVDIVSGTRVKSHFARPNWRSVYKRIALNHPQTRVGVFYCGKPVLIKELRQLASDFSHNTTTKYDFHKENF</sequence>
<dbReference type="InterPro" id="IPR017927">
    <property type="entry name" value="FAD-bd_FR_type"/>
</dbReference>
<dbReference type="InterPro" id="IPR050369">
    <property type="entry name" value="RBOH/FRE"/>
</dbReference>
<dbReference type="PROSITE" id="PS50222">
    <property type="entry name" value="EF_HAND_2"/>
    <property type="match status" value="1"/>
</dbReference>